<dbReference type="SUPFAM" id="SSF50630">
    <property type="entry name" value="Acid proteases"/>
    <property type="match status" value="1"/>
</dbReference>
<dbReference type="InterPro" id="IPR034164">
    <property type="entry name" value="Pepsin-like_dom"/>
</dbReference>
<dbReference type="InterPro" id="IPR001461">
    <property type="entry name" value="Aspartic_peptidase_A1"/>
</dbReference>
<sequence length="470" mass="50001">MKIKRPASQYFSRNAGGQPGVFDPTYATAEIKGLLGKYAQAEQFLSGVGLNPDTYPEKGYAPFTHPLVGALNSTNATITNTAGHANATGATTPNATSASNTTGNVTLASSHSQFFLLPFVEKNMNQPPQPVVQFPGTAQMPLTDDMDGNMDILYYGDLAFGSQSQTLTVDIDTGSADLWVPVNCRSCGGDAFRASNSDTYRNLGQRFSVSYGAGRVSGTLAQDTVSVGSLSVVQQTFGAVKSESEDFYDEPSDGLLGLAFGSIAQSKRPTFFENLMTSKQLASGAFAVHLQRGQVDGSEVCFGCFDTTKAVGPITWSPVVSRTYWSLELGFLSTTQWKGIPVNLTAAIDTGTTLIYVPDDVASQFYALIPGSMVAMQYGPGFYSYPCDTTLAITLTFGGRAYGVDPVDFNLGRTSADSSDCVGGVLALGEGFPDNLAIIGDEFLKSWYSIYDYPGNRVGFALSVNNRDPP</sequence>
<proteinExistence type="inferred from homology"/>
<gene>
    <name evidence="6" type="ORF">DAEQUDRAFT_768093</name>
</gene>
<dbReference type="GO" id="GO:0004190">
    <property type="term" value="F:aspartic-type endopeptidase activity"/>
    <property type="evidence" value="ECO:0007669"/>
    <property type="project" value="UniProtKB-KW"/>
</dbReference>
<dbReference type="PROSITE" id="PS00141">
    <property type="entry name" value="ASP_PROTEASE"/>
    <property type="match status" value="1"/>
</dbReference>
<evidence type="ECO:0000256" key="1">
    <source>
        <dbReference type="ARBA" id="ARBA00007447"/>
    </source>
</evidence>
<feature type="domain" description="Peptidase A1" evidence="5">
    <location>
        <begin position="154"/>
        <end position="461"/>
    </location>
</feature>
<dbReference type="PANTHER" id="PTHR47966:SF51">
    <property type="entry name" value="BETA-SITE APP-CLEAVING ENZYME, ISOFORM A-RELATED"/>
    <property type="match status" value="1"/>
</dbReference>
<evidence type="ECO:0000259" key="5">
    <source>
        <dbReference type="PROSITE" id="PS51767"/>
    </source>
</evidence>
<evidence type="ECO:0000256" key="2">
    <source>
        <dbReference type="ARBA" id="ARBA00022750"/>
    </source>
</evidence>
<protein>
    <submittedName>
        <fullName evidence="6">Acid protease</fullName>
    </submittedName>
</protein>
<evidence type="ECO:0000256" key="3">
    <source>
        <dbReference type="PIRSR" id="PIRSR601461-1"/>
    </source>
</evidence>
<dbReference type="InterPro" id="IPR001969">
    <property type="entry name" value="Aspartic_peptidase_AS"/>
</dbReference>
<evidence type="ECO:0000313" key="6">
    <source>
        <dbReference type="EMBL" id="KZT66403.1"/>
    </source>
</evidence>
<keyword evidence="2 4" id="KW-0064">Aspartyl protease</keyword>
<accession>A0A165N1X2</accession>
<dbReference type="PROSITE" id="PS51767">
    <property type="entry name" value="PEPTIDASE_A1"/>
    <property type="match status" value="1"/>
</dbReference>
<reference evidence="6 7" key="1">
    <citation type="journal article" date="2016" name="Mol. Biol. Evol.">
        <title>Comparative Genomics of Early-Diverging Mushroom-Forming Fungi Provides Insights into the Origins of Lignocellulose Decay Capabilities.</title>
        <authorList>
            <person name="Nagy L.G."/>
            <person name="Riley R."/>
            <person name="Tritt A."/>
            <person name="Adam C."/>
            <person name="Daum C."/>
            <person name="Floudas D."/>
            <person name="Sun H."/>
            <person name="Yadav J.S."/>
            <person name="Pangilinan J."/>
            <person name="Larsson K.H."/>
            <person name="Matsuura K."/>
            <person name="Barry K."/>
            <person name="Labutti K."/>
            <person name="Kuo R."/>
            <person name="Ohm R.A."/>
            <person name="Bhattacharya S.S."/>
            <person name="Shirouzu T."/>
            <person name="Yoshinaga Y."/>
            <person name="Martin F.M."/>
            <person name="Grigoriev I.V."/>
            <person name="Hibbett D.S."/>
        </authorList>
    </citation>
    <scope>NUCLEOTIDE SEQUENCE [LARGE SCALE GENOMIC DNA]</scope>
    <source>
        <strain evidence="6 7">L-15889</strain>
    </source>
</reference>
<feature type="active site" evidence="3">
    <location>
        <position position="172"/>
    </location>
</feature>
<dbReference type="Proteomes" id="UP000076727">
    <property type="component" value="Unassembled WGS sequence"/>
</dbReference>
<dbReference type="Gene3D" id="2.40.70.10">
    <property type="entry name" value="Acid Proteases"/>
    <property type="match status" value="2"/>
</dbReference>
<dbReference type="InterPro" id="IPR033121">
    <property type="entry name" value="PEPTIDASE_A1"/>
</dbReference>
<organism evidence="6 7">
    <name type="scientific">Daedalea quercina L-15889</name>
    <dbReference type="NCBI Taxonomy" id="1314783"/>
    <lineage>
        <taxon>Eukaryota</taxon>
        <taxon>Fungi</taxon>
        <taxon>Dikarya</taxon>
        <taxon>Basidiomycota</taxon>
        <taxon>Agaricomycotina</taxon>
        <taxon>Agaricomycetes</taxon>
        <taxon>Polyporales</taxon>
        <taxon>Fomitopsis</taxon>
    </lineage>
</organism>
<keyword evidence="7" id="KW-1185">Reference proteome</keyword>
<dbReference type="STRING" id="1314783.A0A165N1X2"/>
<dbReference type="OrthoDB" id="2747330at2759"/>
<evidence type="ECO:0000256" key="4">
    <source>
        <dbReference type="RuleBase" id="RU000454"/>
    </source>
</evidence>
<dbReference type="AlphaFoldDB" id="A0A165N1X2"/>
<dbReference type="FunFam" id="2.40.70.10:FF:000008">
    <property type="entry name" value="Cathepsin D"/>
    <property type="match status" value="1"/>
</dbReference>
<dbReference type="CDD" id="cd05471">
    <property type="entry name" value="pepsin_like"/>
    <property type="match status" value="1"/>
</dbReference>
<dbReference type="EMBL" id="KV429090">
    <property type="protein sequence ID" value="KZT66403.1"/>
    <property type="molecule type" value="Genomic_DNA"/>
</dbReference>
<feature type="active site" evidence="3">
    <location>
        <position position="349"/>
    </location>
</feature>
<dbReference type="PANTHER" id="PTHR47966">
    <property type="entry name" value="BETA-SITE APP-CLEAVING ENZYME, ISOFORM A-RELATED"/>
    <property type="match status" value="1"/>
</dbReference>
<evidence type="ECO:0000313" key="7">
    <source>
        <dbReference type="Proteomes" id="UP000076727"/>
    </source>
</evidence>
<dbReference type="Pfam" id="PF00026">
    <property type="entry name" value="Asp"/>
    <property type="match status" value="1"/>
</dbReference>
<keyword evidence="4" id="KW-0378">Hydrolase</keyword>
<comment type="similarity">
    <text evidence="1 4">Belongs to the peptidase A1 family.</text>
</comment>
<name>A0A165N1X2_9APHY</name>
<dbReference type="GO" id="GO:0006508">
    <property type="term" value="P:proteolysis"/>
    <property type="evidence" value="ECO:0007669"/>
    <property type="project" value="UniProtKB-KW"/>
</dbReference>
<dbReference type="PRINTS" id="PR00792">
    <property type="entry name" value="PEPSIN"/>
</dbReference>
<keyword evidence="4 6" id="KW-0645">Protease</keyword>
<dbReference type="InterPro" id="IPR021109">
    <property type="entry name" value="Peptidase_aspartic_dom_sf"/>
</dbReference>